<protein>
    <recommendedName>
        <fullName evidence="2">dual-specificity kinase</fullName>
        <ecNumber evidence="2">2.7.12.1</ecNumber>
    </recommendedName>
</protein>
<feature type="compositionally biased region" description="Basic and acidic residues" evidence="11">
    <location>
        <begin position="785"/>
        <end position="796"/>
    </location>
</feature>
<evidence type="ECO:0000256" key="3">
    <source>
        <dbReference type="ARBA" id="ARBA00022527"/>
    </source>
</evidence>
<evidence type="ECO:0000256" key="2">
    <source>
        <dbReference type="ARBA" id="ARBA00013203"/>
    </source>
</evidence>
<feature type="compositionally biased region" description="Basic and acidic residues" evidence="11">
    <location>
        <begin position="153"/>
        <end position="162"/>
    </location>
</feature>
<comment type="catalytic activity">
    <reaction evidence="8">
        <text>L-seryl-[protein] + ATP = O-phospho-L-seryl-[protein] + ADP + H(+)</text>
        <dbReference type="Rhea" id="RHEA:17989"/>
        <dbReference type="Rhea" id="RHEA-COMP:9863"/>
        <dbReference type="Rhea" id="RHEA-COMP:11604"/>
        <dbReference type="ChEBI" id="CHEBI:15378"/>
        <dbReference type="ChEBI" id="CHEBI:29999"/>
        <dbReference type="ChEBI" id="CHEBI:30616"/>
        <dbReference type="ChEBI" id="CHEBI:83421"/>
        <dbReference type="ChEBI" id="CHEBI:456216"/>
        <dbReference type="EC" id="2.7.12.1"/>
    </reaction>
</comment>
<gene>
    <name evidence="13" type="ORF">INT44_000170</name>
</gene>
<evidence type="ECO:0000256" key="7">
    <source>
        <dbReference type="ARBA" id="ARBA00022840"/>
    </source>
</evidence>
<keyword evidence="14" id="KW-1185">Reference proteome</keyword>
<feature type="region of interest" description="Disordered" evidence="11">
    <location>
        <begin position="304"/>
        <end position="337"/>
    </location>
</feature>
<dbReference type="GO" id="GO:0005737">
    <property type="term" value="C:cytoplasm"/>
    <property type="evidence" value="ECO:0007669"/>
    <property type="project" value="TreeGrafter"/>
</dbReference>
<dbReference type="GO" id="GO:0004712">
    <property type="term" value="F:protein serine/threonine/tyrosine kinase activity"/>
    <property type="evidence" value="ECO:0007669"/>
    <property type="project" value="UniProtKB-EC"/>
</dbReference>
<comment type="similarity">
    <text evidence="1">Belongs to the protein kinase superfamily. CMGC Ser/Thr protein kinase family. MNB/DYRK subfamily.</text>
</comment>
<dbReference type="Gene3D" id="3.30.10.30">
    <property type="entry name" value="DYRK"/>
    <property type="match status" value="1"/>
</dbReference>
<keyword evidence="6" id="KW-0418">Kinase</keyword>
<dbReference type="PANTHER" id="PTHR24058">
    <property type="entry name" value="DUAL SPECIFICITY PROTEIN KINASE"/>
    <property type="match status" value="1"/>
</dbReference>
<dbReference type="EC" id="2.7.12.1" evidence="2"/>
<feature type="compositionally biased region" description="Low complexity" evidence="11">
    <location>
        <begin position="471"/>
        <end position="491"/>
    </location>
</feature>
<evidence type="ECO:0000259" key="12">
    <source>
        <dbReference type="PROSITE" id="PS50011"/>
    </source>
</evidence>
<feature type="region of interest" description="Disordered" evidence="11">
    <location>
        <begin position="360"/>
        <end position="420"/>
    </location>
</feature>
<keyword evidence="7" id="KW-0067">ATP-binding</keyword>
<dbReference type="InterPro" id="IPR011009">
    <property type="entry name" value="Kinase-like_dom_sf"/>
</dbReference>
<dbReference type="OrthoDB" id="9332038at2759"/>
<feature type="region of interest" description="Disordered" evidence="11">
    <location>
        <begin position="74"/>
        <end position="200"/>
    </location>
</feature>
<feature type="domain" description="Protein kinase" evidence="12">
    <location>
        <begin position="1043"/>
        <end position="1339"/>
    </location>
</feature>
<comment type="caution">
    <text evidence="13">The sequence shown here is derived from an EMBL/GenBank/DDBJ whole genome shotgun (WGS) entry which is preliminary data.</text>
</comment>
<feature type="compositionally biased region" description="Polar residues" evidence="11">
    <location>
        <begin position="747"/>
        <end position="784"/>
    </location>
</feature>
<evidence type="ECO:0000256" key="9">
    <source>
        <dbReference type="ARBA" id="ARBA00049308"/>
    </source>
</evidence>
<feature type="region of interest" description="Disordered" evidence="11">
    <location>
        <begin position="912"/>
        <end position="967"/>
    </location>
</feature>
<evidence type="ECO:0000256" key="8">
    <source>
        <dbReference type="ARBA" id="ARBA00049003"/>
    </source>
</evidence>
<dbReference type="InterPro" id="IPR042521">
    <property type="entry name" value="DYRK"/>
</dbReference>
<proteinExistence type="inferred from homology"/>
<feature type="compositionally biased region" description="Basic and acidic residues" evidence="11">
    <location>
        <begin position="115"/>
        <end position="124"/>
    </location>
</feature>
<feature type="compositionally biased region" description="Polar residues" evidence="11">
    <location>
        <begin position="698"/>
        <end position="729"/>
    </location>
</feature>
<feature type="region of interest" description="Disordered" evidence="11">
    <location>
        <begin position="245"/>
        <end position="272"/>
    </location>
</feature>
<feature type="compositionally biased region" description="Polar residues" evidence="11">
    <location>
        <begin position="801"/>
        <end position="820"/>
    </location>
</feature>
<dbReference type="PROSITE" id="PS50011">
    <property type="entry name" value="PROTEIN_KINASE_DOM"/>
    <property type="match status" value="1"/>
</dbReference>
<dbReference type="Proteomes" id="UP000612746">
    <property type="component" value="Unassembled WGS sequence"/>
</dbReference>
<feature type="region of interest" description="Disordered" evidence="11">
    <location>
        <begin position="453"/>
        <end position="541"/>
    </location>
</feature>
<dbReference type="Gene3D" id="1.10.510.10">
    <property type="entry name" value="Transferase(Phosphotransferase) domain 1"/>
    <property type="match status" value="1"/>
</dbReference>
<dbReference type="SMART" id="SM00220">
    <property type="entry name" value="S_TKc"/>
    <property type="match status" value="1"/>
</dbReference>
<feature type="compositionally biased region" description="Basic and acidic residues" evidence="11">
    <location>
        <begin position="912"/>
        <end position="927"/>
    </location>
</feature>
<dbReference type="CDD" id="cd14210">
    <property type="entry name" value="PKc_DYRK"/>
    <property type="match status" value="1"/>
</dbReference>
<keyword evidence="3" id="KW-0723">Serine/threonine-protein kinase</keyword>
<keyword evidence="4" id="KW-0808">Transferase</keyword>
<dbReference type="Gene3D" id="3.30.200.20">
    <property type="entry name" value="Phosphorylase Kinase, domain 1"/>
    <property type="match status" value="1"/>
</dbReference>
<feature type="region of interest" description="Disordered" evidence="11">
    <location>
        <begin position="1333"/>
        <end position="1366"/>
    </location>
</feature>
<dbReference type="PANTHER" id="PTHR24058:SF22">
    <property type="entry name" value="DUAL SPECIFICITY TYROSINE-PHOSPHORYLATION-REGULATED KINASE 4"/>
    <property type="match status" value="1"/>
</dbReference>
<evidence type="ECO:0000256" key="4">
    <source>
        <dbReference type="ARBA" id="ARBA00022679"/>
    </source>
</evidence>
<feature type="compositionally biased region" description="Polar residues" evidence="11">
    <location>
        <begin position="1355"/>
        <end position="1366"/>
    </location>
</feature>
<evidence type="ECO:0000256" key="1">
    <source>
        <dbReference type="ARBA" id="ARBA00008867"/>
    </source>
</evidence>
<evidence type="ECO:0000256" key="6">
    <source>
        <dbReference type="ARBA" id="ARBA00022777"/>
    </source>
</evidence>
<evidence type="ECO:0000313" key="13">
    <source>
        <dbReference type="EMBL" id="KAG2174056.1"/>
    </source>
</evidence>
<feature type="region of interest" description="Disordered" evidence="11">
    <location>
        <begin position="1"/>
        <end position="44"/>
    </location>
</feature>
<name>A0A8H7PHG5_9FUNG</name>
<sequence length="1366" mass="152720">MSKSDVQSASTAPITVRSGSQDSVPTSTVPDASTNRLQDTKTDSLEKFRQFHQIRRENQTARLRHLQALEDQLTGATSSNQHRQRSLLSTRGDGRLRTTSLIHDDRKPKVVLGERSSDDSDIRHSRMKKPNHTWRLSNLESLNEEGKGQLVAEKQEKSEKSKAALSEPVQASHLPKKTNLENENEIEHTGKADTISSNSKRNTLQDLERLIAESARRLTESRRSIDELIQSHEIDTSKRIIDKESYNSNFSDKQGDHGKETGRARNRNSSNVILNHTMESKSDLQEAKTIDPIIDFEGVSNRISSNRSASPHHVRNRSLNANRPVSDKQSEFPSDQSIDILNEFSSMEAKEKSLLPAPLRPSSLQNIESPSPQLDPAIPKPEHEVVLSKQPSPIEEELKKSPPKSNLNNASDARTSLRKPQVIRTKLSSISREGGAAVDWMSSDIDTFQNDLHASNRQEIPRQASISNEDTASMSQTSSLSRASTSSVSTARSRKESSIKRMPSSKQIQSLSNAKMLSETESEDEALVRQSKPSNTPKKIENELNELTTATNNPYRRSLKDSPSLEQLARTKKMSLHQPATDNGKVKESMHGSLVVKDPSKTTAQSSGHRKRGRTLPGNLAERPTNESLTLPPMKVEPIEITIPVTSYRKMASSNTSRNLIDTPTRIPIAVMKPTPAKAANHMESKRSLQDLKGKAMSISQSGLTSKAKSFKPNGQLSSGDSTRTTSIPKTIRGGGGGQIPLAKKNALQSPPDSDEIQCTTSMSTPKSMSFSPKHSLPSGSQSSRTDRQSTKDEMSKGSPKMSSSTVKTHSKTISLTSDIGRSIKPKSADRSRQSNGGAARRQSYTGNDLLQEQMMRERDKATKLKANIVSAQGLITLSENITESNSVNGQRAKRRSANTLSLHERLQSLVADDKASEPASRIEWDNRSTSSSTTDDSEFRALYSRVATNNRSKKTTKDRSTQITKERPLRVAMGPQAALKLYMPYLAPYERTEILEFPQVYFVGPQSKKHQANAEQVACNFGYDDERGDYRIINQDHLAFRYEILEIMGKGSFGQVVKCFDHRTGNILAIKIIRNKKRFHAQALVEVKILEKLMKWDLDDKHNNVRMTHHFYFRNHLCIAFECLSINLYEFIKSNEFKGFSLGLIRRFSIQLLNSLTLLYKYKVVHCDLKPENVLLKHPSKSYIKVIDFGSSCLENEKVYTYIQSRFYRSPEVILGLTYNTAIDMWSLGCILAELFTGYPLFPGENEQEQLSCIMEIQGVPSKYLVEKSTRKKLFFDSYGNPRIVPNSKGKKRRPGSRTLAQALKCSDELFLDFVSRCLEWDPDKRLNPEQGLAHPWIAGGGDHSQSRYAGNITKPSSGSSKTIS</sequence>
<evidence type="ECO:0000256" key="11">
    <source>
        <dbReference type="SAM" id="MobiDB-lite"/>
    </source>
</evidence>
<feature type="compositionally biased region" description="Basic and acidic residues" evidence="11">
    <location>
        <begin position="956"/>
        <end position="967"/>
    </location>
</feature>
<comment type="catalytic activity">
    <reaction evidence="9">
        <text>L-threonyl-[protein] + ATP = O-phospho-L-threonyl-[protein] + ADP + H(+)</text>
        <dbReference type="Rhea" id="RHEA:46608"/>
        <dbReference type="Rhea" id="RHEA-COMP:11060"/>
        <dbReference type="Rhea" id="RHEA-COMP:11605"/>
        <dbReference type="ChEBI" id="CHEBI:15378"/>
        <dbReference type="ChEBI" id="CHEBI:30013"/>
        <dbReference type="ChEBI" id="CHEBI:30616"/>
        <dbReference type="ChEBI" id="CHEBI:61977"/>
        <dbReference type="ChEBI" id="CHEBI:456216"/>
        <dbReference type="EC" id="2.7.12.1"/>
    </reaction>
</comment>
<accession>A0A8H7PHG5</accession>
<feature type="compositionally biased region" description="Basic and acidic residues" evidence="11">
    <location>
        <begin position="92"/>
        <end position="108"/>
    </location>
</feature>
<dbReference type="InterPro" id="IPR050494">
    <property type="entry name" value="Ser_Thr_dual-spec_kinase"/>
</dbReference>
<feature type="compositionally biased region" description="Polar residues" evidence="11">
    <location>
        <begin position="1"/>
        <end position="37"/>
    </location>
</feature>
<dbReference type="SUPFAM" id="SSF56112">
    <property type="entry name" value="Protein kinase-like (PK-like)"/>
    <property type="match status" value="1"/>
</dbReference>
<dbReference type="FunFam" id="1.10.510.10:FF:000112">
    <property type="entry name" value="Putative dual specificity tyrosine-phosphorylation-regulated kinase 2"/>
    <property type="match status" value="1"/>
</dbReference>
<evidence type="ECO:0000256" key="5">
    <source>
        <dbReference type="ARBA" id="ARBA00022741"/>
    </source>
</evidence>
<feature type="compositionally biased region" description="Basic and acidic residues" evidence="11">
    <location>
        <begin position="681"/>
        <end position="694"/>
    </location>
</feature>
<feature type="region of interest" description="Disordered" evidence="11">
    <location>
        <begin position="676"/>
        <end position="849"/>
    </location>
</feature>
<evidence type="ECO:0000256" key="10">
    <source>
        <dbReference type="ARBA" id="ARBA00051680"/>
    </source>
</evidence>
<evidence type="ECO:0000313" key="14">
    <source>
        <dbReference type="Proteomes" id="UP000612746"/>
    </source>
</evidence>
<dbReference type="GO" id="GO:0004674">
    <property type="term" value="F:protein serine/threonine kinase activity"/>
    <property type="evidence" value="ECO:0007669"/>
    <property type="project" value="UniProtKB-KW"/>
</dbReference>
<reference evidence="13" key="1">
    <citation type="submission" date="2020-12" db="EMBL/GenBank/DDBJ databases">
        <title>Metabolic potential, ecology and presence of endohyphal bacteria is reflected in genomic diversity of Mucoromycotina.</title>
        <authorList>
            <person name="Muszewska A."/>
            <person name="Okrasinska A."/>
            <person name="Steczkiewicz K."/>
            <person name="Drgas O."/>
            <person name="Orlowska M."/>
            <person name="Perlinska-Lenart U."/>
            <person name="Aleksandrzak-Piekarczyk T."/>
            <person name="Szatraj K."/>
            <person name="Zielenkiewicz U."/>
            <person name="Pilsyk S."/>
            <person name="Malc E."/>
            <person name="Mieczkowski P."/>
            <person name="Kruszewska J.S."/>
            <person name="Biernat P."/>
            <person name="Pawlowska J."/>
        </authorList>
    </citation>
    <scope>NUCLEOTIDE SEQUENCE</scope>
    <source>
        <strain evidence="13">WA0000051536</strain>
    </source>
</reference>
<organism evidence="13 14">
    <name type="scientific">Umbelopsis vinacea</name>
    <dbReference type="NCBI Taxonomy" id="44442"/>
    <lineage>
        <taxon>Eukaryota</taxon>
        <taxon>Fungi</taxon>
        <taxon>Fungi incertae sedis</taxon>
        <taxon>Mucoromycota</taxon>
        <taxon>Mucoromycotina</taxon>
        <taxon>Umbelopsidomycetes</taxon>
        <taxon>Umbelopsidales</taxon>
        <taxon>Umbelopsidaceae</taxon>
        <taxon>Umbelopsis</taxon>
    </lineage>
</organism>
<feature type="compositionally biased region" description="Basic and acidic residues" evidence="11">
    <location>
        <begin position="253"/>
        <end position="263"/>
    </location>
</feature>
<feature type="compositionally biased region" description="Polar residues" evidence="11">
    <location>
        <begin position="461"/>
        <end position="470"/>
    </location>
</feature>
<dbReference type="Pfam" id="PF00069">
    <property type="entry name" value="Pkinase"/>
    <property type="match status" value="1"/>
</dbReference>
<keyword evidence="5" id="KW-0547">Nucleotide-binding</keyword>
<dbReference type="GO" id="GO:0005856">
    <property type="term" value="C:cytoskeleton"/>
    <property type="evidence" value="ECO:0007669"/>
    <property type="project" value="TreeGrafter"/>
</dbReference>
<dbReference type="EMBL" id="JAEPRA010000017">
    <property type="protein sequence ID" value="KAG2174056.1"/>
    <property type="molecule type" value="Genomic_DNA"/>
</dbReference>
<comment type="catalytic activity">
    <reaction evidence="10">
        <text>L-tyrosyl-[protein] + ATP = O-phospho-L-tyrosyl-[protein] + ADP + H(+)</text>
        <dbReference type="Rhea" id="RHEA:10596"/>
        <dbReference type="Rhea" id="RHEA-COMP:10136"/>
        <dbReference type="Rhea" id="RHEA-COMP:20101"/>
        <dbReference type="ChEBI" id="CHEBI:15378"/>
        <dbReference type="ChEBI" id="CHEBI:30616"/>
        <dbReference type="ChEBI" id="CHEBI:46858"/>
        <dbReference type="ChEBI" id="CHEBI:61978"/>
        <dbReference type="ChEBI" id="CHEBI:456216"/>
        <dbReference type="EC" id="2.7.12.1"/>
    </reaction>
</comment>
<feature type="compositionally biased region" description="Polar residues" evidence="11">
    <location>
        <begin position="403"/>
        <end position="414"/>
    </location>
</feature>
<feature type="region of interest" description="Disordered" evidence="11">
    <location>
        <begin position="573"/>
        <end position="630"/>
    </location>
</feature>
<dbReference type="PROSITE" id="PS00108">
    <property type="entry name" value="PROTEIN_KINASE_ST"/>
    <property type="match status" value="1"/>
</dbReference>
<feature type="compositionally biased region" description="Polar residues" evidence="11">
    <location>
        <begin position="504"/>
        <end position="515"/>
    </location>
</feature>
<feature type="compositionally biased region" description="Polar residues" evidence="11">
    <location>
        <begin position="74"/>
        <end position="89"/>
    </location>
</feature>
<dbReference type="GO" id="GO:0005524">
    <property type="term" value="F:ATP binding"/>
    <property type="evidence" value="ECO:0007669"/>
    <property type="project" value="UniProtKB-KW"/>
</dbReference>
<dbReference type="InterPro" id="IPR000719">
    <property type="entry name" value="Prot_kinase_dom"/>
</dbReference>
<dbReference type="InterPro" id="IPR008271">
    <property type="entry name" value="Ser/Thr_kinase_AS"/>
</dbReference>